<dbReference type="Proteomes" id="UP000002892">
    <property type="component" value="Chromosome"/>
</dbReference>
<evidence type="ECO:0000313" key="1">
    <source>
        <dbReference type="EMBL" id="AFM42967.1"/>
    </source>
</evidence>
<reference evidence="1 2" key="1">
    <citation type="journal article" date="2012" name="J. Bacteriol.">
        <title>Complete genome sequences of Desulfosporosinus orientis DSM765T, Desulfosporosinus youngiae DSM17734T, Desulfosporosinus meridiei DSM13257T, and Desulfosporosinus acidiphilus DSM22704T.</title>
        <authorList>
            <person name="Pester M."/>
            <person name="Brambilla E."/>
            <person name="Alazard D."/>
            <person name="Rattei T."/>
            <person name="Weinmaier T."/>
            <person name="Han J."/>
            <person name="Lucas S."/>
            <person name="Lapidus A."/>
            <person name="Cheng J.F."/>
            <person name="Goodwin L."/>
            <person name="Pitluck S."/>
            <person name="Peters L."/>
            <person name="Ovchinnikova G."/>
            <person name="Teshima H."/>
            <person name="Detter J.C."/>
            <person name="Han C.S."/>
            <person name="Tapia R."/>
            <person name="Land M.L."/>
            <person name="Hauser L."/>
            <person name="Kyrpides N.C."/>
            <person name="Ivanova N.N."/>
            <person name="Pagani I."/>
            <person name="Huntmann M."/>
            <person name="Wei C.L."/>
            <person name="Davenport K.W."/>
            <person name="Daligault H."/>
            <person name="Chain P.S."/>
            <person name="Chen A."/>
            <person name="Mavromatis K."/>
            <person name="Markowitz V."/>
            <person name="Szeto E."/>
            <person name="Mikhailova N."/>
            <person name="Pati A."/>
            <person name="Wagner M."/>
            <person name="Woyke T."/>
            <person name="Ollivier B."/>
            <person name="Klenk H.P."/>
            <person name="Spring S."/>
            <person name="Loy A."/>
        </authorList>
    </citation>
    <scope>NUCLEOTIDE SEQUENCE [LARGE SCALE GENOMIC DNA]</scope>
    <source>
        <strain evidence="2">DSM 22704 / JCM 16185 / SJ4</strain>
    </source>
</reference>
<dbReference type="STRING" id="646529.Desaci_4104"/>
<accession>I4DAZ3</accession>
<dbReference type="KEGG" id="dai:Desaci_4104"/>
<dbReference type="HOGENOM" id="CLU_762315_0_0_9"/>
<evidence type="ECO:0000313" key="2">
    <source>
        <dbReference type="Proteomes" id="UP000002892"/>
    </source>
</evidence>
<name>I4DAZ3_DESAJ</name>
<keyword evidence="2" id="KW-1185">Reference proteome</keyword>
<proteinExistence type="predicted"/>
<organism evidence="1 2">
    <name type="scientific">Desulfosporosinus acidiphilus (strain DSM 22704 / JCM 16185 / SJ4)</name>
    <dbReference type="NCBI Taxonomy" id="646529"/>
    <lineage>
        <taxon>Bacteria</taxon>
        <taxon>Bacillati</taxon>
        <taxon>Bacillota</taxon>
        <taxon>Clostridia</taxon>
        <taxon>Eubacteriales</taxon>
        <taxon>Desulfitobacteriaceae</taxon>
        <taxon>Desulfosporosinus</taxon>
    </lineage>
</organism>
<sequence length="363" mass="42858">MANNVFQFNDVYTISDPIKIVFNNREFSFLSIYNFYKYDAESSDDSVYKEVFPGIYFRQQSVTPKGFFNKILYFIKEKEFDSDRVVSFQLLIENKRDFIQVYRNLDVGKYPKWDNSVPDEYELIYESGTENGCAGYYYIDRFTRLNLPRNWEFPYDKEKRYIDTSRIPLYPGLIGSGTGCILKSVFHALNLVDAYSQSEYSLFTLEEVLTVTSKEKRFLDICKHFEHCNKLIKKLTNNTYDINYHDYEQIHVADYDGVYITSEGKHRTCIAKRFNVPQIYAVVVKGVPRHQQQEENVITIQKVRHNNSIQRILHDCYNSFKNIGFSQEETRELLREGVSGLQLIERIETKHGMNIYELAMNSL</sequence>
<dbReference type="EMBL" id="CP003639">
    <property type="protein sequence ID" value="AFM42967.1"/>
    <property type="molecule type" value="Genomic_DNA"/>
</dbReference>
<dbReference type="RefSeq" id="WP_014828953.1">
    <property type="nucleotide sequence ID" value="NC_018068.1"/>
</dbReference>
<protein>
    <submittedName>
        <fullName evidence="1">Uncharacterized protein</fullName>
    </submittedName>
</protein>
<gene>
    <name evidence="1" type="ordered locus">Desaci_4104</name>
</gene>
<dbReference type="AlphaFoldDB" id="I4DAZ3"/>
<dbReference type="OrthoDB" id="1717310at2"/>